<dbReference type="AlphaFoldDB" id="A0A1I7CAC4"/>
<dbReference type="OrthoDB" id="6171866at2"/>
<organism evidence="1 2">
    <name type="scientific">Halomonas saccharevitans</name>
    <dbReference type="NCBI Taxonomy" id="416872"/>
    <lineage>
        <taxon>Bacteria</taxon>
        <taxon>Pseudomonadati</taxon>
        <taxon>Pseudomonadota</taxon>
        <taxon>Gammaproteobacteria</taxon>
        <taxon>Oceanospirillales</taxon>
        <taxon>Halomonadaceae</taxon>
        <taxon>Halomonas</taxon>
    </lineage>
</organism>
<proteinExistence type="predicted"/>
<accession>A0A1I7CAC4</accession>
<dbReference type="Proteomes" id="UP000199594">
    <property type="component" value="Unassembled WGS sequence"/>
</dbReference>
<dbReference type="RefSeq" id="WP_089851528.1">
    <property type="nucleotide sequence ID" value="NZ_FPAQ01000039.1"/>
</dbReference>
<protein>
    <submittedName>
        <fullName evidence="1">Uncharacterized protein</fullName>
    </submittedName>
</protein>
<evidence type="ECO:0000313" key="2">
    <source>
        <dbReference type="Proteomes" id="UP000199594"/>
    </source>
</evidence>
<reference evidence="1 2" key="1">
    <citation type="submission" date="2016-10" db="EMBL/GenBank/DDBJ databases">
        <authorList>
            <person name="de Groot N.N."/>
        </authorList>
    </citation>
    <scope>NUCLEOTIDE SEQUENCE [LARGE SCALE GENOMIC DNA]</scope>
    <source>
        <strain evidence="1 2">CGMCC 1.6493</strain>
    </source>
</reference>
<dbReference type="EMBL" id="FPAQ01000039">
    <property type="protein sequence ID" value="SFT96379.1"/>
    <property type="molecule type" value="Genomic_DNA"/>
</dbReference>
<evidence type="ECO:0000313" key="1">
    <source>
        <dbReference type="EMBL" id="SFT96379.1"/>
    </source>
</evidence>
<gene>
    <name evidence="1" type="ORF">SAMN04487956_13926</name>
</gene>
<name>A0A1I7CAC4_9GAMM</name>
<sequence>MHPVTRHRITSLIHTSADDARISMELMHTEHGADYTLEVASGAILRLEVLQAEKLSHRKVFATAARKALKVLEKGPLK</sequence>